<feature type="region of interest" description="Disordered" evidence="1">
    <location>
        <begin position="1"/>
        <end position="28"/>
    </location>
</feature>
<name>A0AAW1SXD1_9CHLO</name>
<comment type="caution">
    <text evidence="2">The sequence shown here is derived from an EMBL/GenBank/DDBJ whole genome shotgun (WGS) entry which is preliminary data.</text>
</comment>
<gene>
    <name evidence="2" type="ORF">WJX84_005666</name>
</gene>
<sequence>MYGSQAKSRWPVCSTGRSLAGPEGKAGTFRRHQACRRMLKISPSRLQHIESLHPGGPDILPWANEKAIGCRRTDCWFSRPSDYRRDSPLQYIGNAHARTAQLPACPQQFVA</sequence>
<organism evidence="2 3">
    <name type="scientific">Apatococcus fuscideae</name>
    <dbReference type="NCBI Taxonomy" id="2026836"/>
    <lineage>
        <taxon>Eukaryota</taxon>
        <taxon>Viridiplantae</taxon>
        <taxon>Chlorophyta</taxon>
        <taxon>core chlorophytes</taxon>
        <taxon>Trebouxiophyceae</taxon>
        <taxon>Chlorellales</taxon>
        <taxon>Chlorellaceae</taxon>
        <taxon>Apatococcus</taxon>
    </lineage>
</organism>
<evidence type="ECO:0000313" key="3">
    <source>
        <dbReference type="Proteomes" id="UP001485043"/>
    </source>
</evidence>
<evidence type="ECO:0000313" key="2">
    <source>
        <dbReference type="EMBL" id="KAK9861047.1"/>
    </source>
</evidence>
<evidence type="ECO:0000256" key="1">
    <source>
        <dbReference type="SAM" id="MobiDB-lite"/>
    </source>
</evidence>
<accession>A0AAW1SXD1</accession>
<dbReference type="EMBL" id="JALJOV010000823">
    <property type="protein sequence ID" value="KAK9861047.1"/>
    <property type="molecule type" value="Genomic_DNA"/>
</dbReference>
<dbReference type="Proteomes" id="UP001485043">
    <property type="component" value="Unassembled WGS sequence"/>
</dbReference>
<protein>
    <submittedName>
        <fullName evidence="2">Uncharacterized protein</fullName>
    </submittedName>
</protein>
<proteinExistence type="predicted"/>
<dbReference type="AlphaFoldDB" id="A0AAW1SXD1"/>
<reference evidence="2 3" key="1">
    <citation type="journal article" date="2024" name="Nat. Commun.">
        <title>Phylogenomics reveals the evolutionary origins of lichenization in chlorophyte algae.</title>
        <authorList>
            <person name="Puginier C."/>
            <person name="Libourel C."/>
            <person name="Otte J."/>
            <person name="Skaloud P."/>
            <person name="Haon M."/>
            <person name="Grisel S."/>
            <person name="Petersen M."/>
            <person name="Berrin J.G."/>
            <person name="Delaux P.M."/>
            <person name="Dal Grande F."/>
            <person name="Keller J."/>
        </authorList>
    </citation>
    <scope>NUCLEOTIDE SEQUENCE [LARGE SCALE GENOMIC DNA]</scope>
    <source>
        <strain evidence="2 3">SAG 2523</strain>
    </source>
</reference>
<keyword evidence="3" id="KW-1185">Reference proteome</keyword>